<protein>
    <recommendedName>
        <fullName evidence="2">SGNH/GDSL hydrolase family protein</fullName>
    </recommendedName>
</protein>
<proteinExistence type="predicted"/>
<dbReference type="AlphaFoldDB" id="A0A0F9I0I2"/>
<organism evidence="1">
    <name type="scientific">marine sediment metagenome</name>
    <dbReference type="NCBI Taxonomy" id="412755"/>
    <lineage>
        <taxon>unclassified sequences</taxon>
        <taxon>metagenomes</taxon>
        <taxon>ecological metagenomes</taxon>
    </lineage>
</organism>
<dbReference type="SUPFAM" id="SSF52266">
    <property type="entry name" value="SGNH hydrolase"/>
    <property type="match status" value="1"/>
</dbReference>
<dbReference type="EMBL" id="LAZR01015456">
    <property type="protein sequence ID" value="KKM12850.1"/>
    <property type="molecule type" value="Genomic_DNA"/>
</dbReference>
<sequence length="223" mass="26466">MVKKKVIYCIGDSHTLFFTKGKKERKLKELPDKLLIFKIFTLRKGVAYNLCQWTKTPEIRNSLFNVLEKEVPPKSKVLLSFGEIDCRFHLYRQSKIQNVTTKDIVKECVDRYFSAALEVRKMGFEIFVWNVVPSRMDTRHIGSVRCSHAAFGSCKERNQIAKQFNNYLRKKCYKENIIFLSIFNNIIKDRKKLRAYRKYFLHDLIHLNKKALPFLAKEISKYI</sequence>
<dbReference type="InterPro" id="IPR036514">
    <property type="entry name" value="SGNH_hydro_sf"/>
</dbReference>
<evidence type="ECO:0000313" key="1">
    <source>
        <dbReference type="EMBL" id="KKM12850.1"/>
    </source>
</evidence>
<name>A0A0F9I0I2_9ZZZZ</name>
<reference evidence="1" key="1">
    <citation type="journal article" date="2015" name="Nature">
        <title>Complex archaea that bridge the gap between prokaryotes and eukaryotes.</title>
        <authorList>
            <person name="Spang A."/>
            <person name="Saw J.H."/>
            <person name="Jorgensen S.L."/>
            <person name="Zaremba-Niedzwiedzka K."/>
            <person name="Martijn J."/>
            <person name="Lind A.E."/>
            <person name="van Eijk R."/>
            <person name="Schleper C."/>
            <person name="Guy L."/>
            <person name="Ettema T.J."/>
        </authorList>
    </citation>
    <scope>NUCLEOTIDE SEQUENCE</scope>
</reference>
<gene>
    <name evidence="1" type="ORF">LCGC14_1719730</name>
</gene>
<comment type="caution">
    <text evidence="1">The sequence shown here is derived from an EMBL/GenBank/DDBJ whole genome shotgun (WGS) entry which is preliminary data.</text>
</comment>
<dbReference type="Gene3D" id="3.40.50.1110">
    <property type="entry name" value="SGNH hydrolase"/>
    <property type="match status" value="1"/>
</dbReference>
<accession>A0A0F9I0I2</accession>
<evidence type="ECO:0008006" key="2">
    <source>
        <dbReference type="Google" id="ProtNLM"/>
    </source>
</evidence>